<reference evidence="2 3" key="1">
    <citation type="submission" date="2015-06" db="EMBL/GenBank/DDBJ databases">
        <title>Draft genome of the ant-associated black yeast Phialophora attae CBS 131958.</title>
        <authorList>
            <person name="Moreno L.F."/>
            <person name="Stielow B.J."/>
            <person name="de Hoog S."/>
            <person name="Vicente V.A."/>
            <person name="Weiss V.A."/>
            <person name="de Vries M."/>
            <person name="Cruz L.M."/>
            <person name="Souza E.M."/>
        </authorList>
    </citation>
    <scope>NUCLEOTIDE SEQUENCE [LARGE SCALE GENOMIC DNA]</scope>
    <source>
        <strain evidence="2 3">CBS 131958</strain>
    </source>
</reference>
<dbReference type="InterPro" id="IPR037401">
    <property type="entry name" value="SnoaL-like"/>
</dbReference>
<evidence type="ECO:0000313" key="3">
    <source>
        <dbReference type="Proteomes" id="UP000038010"/>
    </source>
</evidence>
<comment type="caution">
    <text evidence="2">The sequence shown here is derived from an EMBL/GenBank/DDBJ whole genome shotgun (WGS) entry which is preliminary data.</text>
</comment>
<gene>
    <name evidence="2" type="ORF">AB675_10420</name>
</gene>
<dbReference type="VEuPathDB" id="FungiDB:AB675_10420"/>
<proteinExistence type="predicted"/>
<name>A0A0N0NIP7_9EURO</name>
<dbReference type="GeneID" id="28731071"/>
<dbReference type="Gene3D" id="3.10.450.50">
    <property type="match status" value="1"/>
</dbReference>
<organism evidence="2 3">
    <name type="scientific">Cyphellophora attinorum</name>
    <dbReference type="NCBI Taxonomy" id="1664694"/>
    <lineage>
        <taxon>Eukaryota</taxon>
        <taxon>Fungi</taxon>
        <taxon>Dikarya</taxon>
        <taxon>Ascomycota</taxon>
        <taxon>Pezizomycotina</taxon>
        <taxon>Eurotiomycetes</taxon>
        <taxon>Chaetothyriomycetidae</taxon>
        <taxon>Chaetothyriales</taxon>
        <taxon>Cyphellophoraceae</taxon>
        <taxon>Cyphellophora</taxon>
    </lineage>
</organism>
<dbReference type="OrthoDB" id="5208229at2759"/>
<keyword evidence="3" id="KW-1185">Reference proteome</keyword>
<dbReference type="Proteomes" id="UP000038010">
    <property type="component" value="Unassembled WGS sequence"/>
</dbReference>
<evidence type="ECO:0000259" key="1">
    <source>
        <dbReference type="Pfam" id="PF13577"/>
    </source>
</evidence>
<feature type="domain" description="SnoaL-like" evidence="1">
    <location>
        <begin position="9"/>
        <end position="155"/>
    </location>
</feature>
<accession>A0A0N0NIP7</accession>
<dbReference type="InterPro" id="IPR032710">
    <property type="entry name" value="NTF2-like_dom_sf"/>
</dbReference>
<dbReference type="Pfam" id="PF13577">
    <property type="entry name" value="SnoaL_4"/>
    <property type="match status" value="1"/>
</dbReference>
<dbReference type="RefSeq" id="XP_017995951.1">
    <property type="nucleotide sequence ID" value="XM_018139191.1"/>
</dbReference>
<dbReference type="AlphaFoldDB" id="A0A0N0NIP7"/>
<sequence length="198" mass="21771">MAPYTPTQYLLDHTFITQTLHKLYTLLDTAQFPRLASSEVFTSPTFQLDYTAMFPSSTNQPTVTSPQAIVENAWRPLISKMVSTQHVMSAVVVYGLPVPGTEVPDDGDKGGEVREATATAYVIAHLCKRAEDGKGVVMTSNGGIGEYKLVRMEEGECRARWAGKGSWDGNCWRVSEVKVVPKWYEGDVEGILGQVVPL</sequence>
<evidence type="ECO:0000313" key="2">
    <source>
        <dbReference type="EMBL" id="KPI35988.1"/>
    </source>
</evidence>
<protein>
    <recommendedName>
        <fullName evidence="1">SnoaL-like domain-containing protein</fullName>
    </recommendedName>
</protein>
<dbReference type="EMBL" id="LFJN01000035">
    <property type="protein sequence ID" value="KPI35988.1"/>
    <property type="molecule type" value="Genomic_DNA"/>
</dbReference>
<dbReference type="SUPFAM" id="SSF54427">
    <property type="entry name" value="NTF2-like"/>
    <property type="match status" value="1"/>
</dbReference>